<name>A0A238J4E0_9RHOB</name>
<dbReference type="AlphaFoldDB" id="A0A238J4E0"/>
<dbReference type="Proteomes" id="UP000201838">
    <property type="component" value="Unassembled WGS sequence"/>
</dbReference>
<dbReference type="GO" id="GO:0005737">
    <property type="term" value="C:cytoplasm"/>
    <property type="evidence" value="ECO:0007669"/>
    <property type="project" value="TreeGrafter"/>
</dbReference>
<reference evidence="1 2" key="1">
    <citation type="submission" date="2017-05" db="EMBL/GenBank/DDBJ databases">
        <authorList>
            <person name="Song R."/>
            <person name="Chenine A.L."/>
            <person name="Ruprecht R.M."/>
        </authorList>
    </citation>
    <scope>NUCLEOTIDE SEQUENCE [LARGE SCALE GENOMIC DNA]</scope>
    <source>
        <strain evidence="1 2">CECT 8489</strain>
    </source>
</reference>
<dbReference type="GO" id="GO:0008684">
    <property type="term" value="F:2-oxopent-4-enoate hydratase activity"/>
    <property type="evidence" value="ECO:0007669"/>
    <property type="project" value="TreeGrafter"/>
</dbReference>
<dbReference type="PANTHER" id="PTHR30143">
    <property type="entry name" value="ACID HYDRATASE"/>
    <property type="match status" value="1"/>
</dbReference>
<dbReference type="Gene3D" id="3.90.850.10">
    <property type="entry name" value="Fumarylacetoacetase-like, C-terminal domain"/>
    <property type="match status" value="1"/>
</dbReference>
<dbReference type="InterPro" id="IPR036663">
    <property type="entry name" value="Fumarylacetoacetase_C_sf"/>
</dbReference>
<gene>
    <name evidence="1" type="ORF">BOA8489_03712</name>
</gene>
<dbReference type="InterPro" id="IPR050772">
    <property type="entry name" value="Hydratase-Decarb/MhpD_sf"/>
</dbReference>
<organism evidence="1 2">
    <name type="scientific">Boseongicola aestuarii</name>
    <dbReference type="NCBI Taxonomy" id="1470561"/>
    <lineage>
        <taxon>Bacteria</taxon>
        <taxon>Pseudomonadati</taxon>
        <taxon>Pseudomonadota</taxon>
        <taxon>Alphaproteobacteria</taxon>
        <taxon>Rhodobacterales</taxon>
        <taxon>Paracoccaceae</taxon>
        <taxon>Boseongicola</taxon>
    </lineage>
</organism>
<dbReference type="SUPFAM" id="SSF56529">
    <property type="entry name" value="FAH"/>
    <property type="match status" value="1"/>
</dbReference>
<keyword evidence="2" id="KW-1185">Reference proteome</keyword>
<protein>
    <submittedName>
        <fullName evidence="1">2-keto-4-pentenoate hydratase</fullName>
    </submittedName>
</protein>
<evidence type="ECO:0000313" key="2">
    <source>
        <dbReference type="Proteomes" id="UP000201838"/>
    </source>
</evidence>
<proteinExistence type="predicted"/>
<dbReference type="PANTHER" id="PTHR30143:SF0">
    <property type="entry name" value="2-KETO-4-PENTENOATE HYDRATASE"/>
    <property type="match status" value="1"/>
</dbReference>
<dbReference type="EMBL" id="FXXQ01000019">
    <property type="protein sequence ID" value="SMX25568.1"/>
    <property type="molecule type" value="Genomic_DNA"/>
</dbReference>
<evidence type="ECO:0000313" key="1">
    <source>
        <dbReference type="EMBL" id="SMX25568.1"/>
    </source>
</evidence>
<accession>A0A238J4E0</accession>
<dbReference type="RefSeq" id="WP_093975759.1">
    <property type="nucleotide sequence ID" value="NZ_FXXQ01000019.1"/>
</dbReference>
<dbReference type="OrthoDB" id="9792137at2"/>
<sequence length="253" mass="26326">MAHQLVDKWVEALVAARATSARCGPPTDRPSTRDEAYQIQAGVARRVGPVGGFKTARKGDAPPIMAPIFAAGIVPTGAQVDVSDMLGIELEIGFEIVEDCPANLGSLPVSELGKLLLPVAVIELVDTRVQGPFAGDEIVKLTDNQINAGLVVGAAATDWSGSDFGKVNARLQAGEDIILDAQASVPGGSALETFASFARQIGMHCGGLKRGQIVITGSLHPLVYYPKGTLVEGWIDGIGAVSVTLGVSRYQAK</sequence>